<keyword evidence="3" id="KW-1185">Reference proteome</keyword>
<reference evidence="2 3" key="1">
    <citation type="submission" date="2014-03" db="EMBL/GenBank/DDBJ databases">
        <title>Draft genome of the hookworm Oesophagostomum dentatum.</title>
        <authorList>
            <person name="Mitreva M."/>
        </authorList>
    </citation>
    <scope>NUCLEOTIDE SEQUENCE [LARGE SCALE GENOMIC DNA]</scope>
    <source>
        <strain evidence="2 3">OD-Hann</strain>
    </source>
</reference>
<proteinExistence type="predicted"/>
<feature type="signal peptide" evidence="1">
    <location>
        <begin position="1"/>
        <end position="18"/>
    </location>
</feature>
<dbReference type="Proteomes" id="UP000053660">
    <property type="component" value="Unassembled WGS sequence"/>
</dbReference>
<evidence type="ECO:0000313" key="2">
    <source>
        <dbReference type="EMBL" id="KHJ83835.1"/>
    </source>
</evidence>
<dbReference type="EMBL" id="KN571564">
    <property type="protein sequence ID" value="KHJ83835.1"/>
    <property type="molecule type" value="Genomic_DNA"/>
</dbReference>
<name>A0A0B1SKT9_OESDE</name>
<feature type="chain" id="PRO_5002081626" evidence="1">
    <location>
        <begin position="19"/>
        <end position="222"/>
    </location>
</feature>
<keyword evidence="1" id="KW-0732">Signal</keyword>
<protein>
    <submittedName>
        <fullName evidence="2">Uncharacterized protein</fullName>
    </submittedName>
</protein>
<organism evidence="2 3">
    <name type="scientific">Oesophagostomum dentatum</name>
    <name type="common">Nodular worm</name>
    <dbReference type="NCBI Taxonomy" id="61180"/>
    <lineage>
        <taxon>Eukaryota</taxon>
        <taxon>Metazoa</taxon>
        <taxon>Ecdysozoa</taxon>
        <taxon>Nematoda</taxon>
        <taxon>Chromadorea</taxon>
        <taxon>Rhabditida</taxon>
        <taxon>Rhabditina</taxon>
        <taxon>Rhabditomorpha</taxon>
        <taxon>Strongyloidea</taxon>
        <taxon>Strongylidae</taxon>
        <taxon>Oesophagostomum</taxon>
    </lineage>
</organism>
<gene>
    <name evidence="2" type="ORF">OESDEN_16461</name>
</gene>
<accession>A0A0B1SKT9</accession>
<dbReference type="AlphaFoldDB" id="A0A0B1SKT9"/>
<evidence type="ECO:0000313" key="3">
    <source>
        <dbReference type="Proteomes" id="UP000053660"/>
    </source>
</evidence>
<sequence length="222" mass="24908">MSLLALLLLVVSVPEVTPQPAVSTKLLIRHKPAITYVIPEIGGYIPEIPHQIPGVHVKPIIQEPKIEVGQYPEMEEHTPKVETPLLLKLIYKIPGGLEQDFWAKCGHRIDKCLIGIPGGIMVDEPRPIVPEADPEMTGHIPHLDRDTQGIDDSTFVINEYLPETLEHFAVDEPVPKESGHTSETEEMIPGLSGRVREVGQSKREILRFTPKRRYTRGLEKVH</sequence>
<evidence type="ECO:0000256" key="1">
    <source>
        <dbReference type="SAM" id="SignalP"/>
    </source>
</evidence>